<accession>A0ABY4M455</accession>
<evidence type="ECO:0000313" key="3">
    <source>
        <dbReference type="Proteomes" id="UP000830115"/>
    </source>
</evidence>
<protein>
    <submittedName>
        <fullName evidence="2">Uncharacterized protein</fullName>
    </submittedName>
</protein>
<dbReference type="Proteomes" id="UP000830115">
    <property type="component" value="Chromosome"/>
</dbReference>
<keyword evidence="3" id="KW-1185">Reference proteome</keyword>
<evidence type="ECO:0000313" key="2">
    <source>
        <dbReference type="EMBL" id="UQA92529.1"/>
    </source>
</evidence>
<evidence type="ECO:0000256" key="1">
    <source>
        <dbReference type="SAM" id="MobiDB-lite"/>
    </source>
</evidence>
<dbReference type="RefSeq" id="WP_248863395.1">
    <property type="nucleotide sequence ID" value="NZ_CP086322.1"/>
</dbReference>
<sequence length="92" mass="9435">MLVADPGLRDAVDGEVEDASAGARAELAGEVEGAQHAQGPYLLVVAQRDWRFLVFEGEEPQRLKVASPGEDGQGAAVADEGEGVAFSQGGGV</sequence>
<name>A0ABY4M455_9ACTN</name>
<proteinExistence type="predicted"/>
<gene>
    <name evidence="2" type="ORF">K9S39_12475</name>
</gene>
<dbReference type="EMBL" id="CP086322">
    <property type="protein sequence ID" value="UQA92529.1"/>
    <property type="molecule type" value="Genomic_DNA"/>
</dbReference>
<feature type="region of interest" description="Disordered" evidence="1">
    <location>
        <begin position="64"/>
        <end position="92"/>
    </location>
</feature>
<reference evidence="2" key="1">
    <citation type="submission" date="2021-10" db="EMBL/GenBank/DDBJ databases">
        <title>Streptomyces nigrumlapis sp.nov.,an antimicrobial producing actinobacterium isolated from Black Gobi rocks.</title>
        <authorList>
            <person name="Wen Y."/>
            <person name="Zhang W."/>
            <person name="Liu X.G."/>
        </authorList>
    </citation>
    <scope>NUCLEOTIDE SEQUENCE</scope>
    <source>
        <strain evidence="2">ST13-2-2</strain>
    </source>
</reference>
<organism evidence="2 3">
    <name type="scientific">Streptomyces halobius</name>
    <dbReference type="NCBI Taxonomy" id="2879846"/>
    <lineage>
        <taxon>Bacteria</taxon>
        <taxon>Bacillati</taxon>
        <taxon>Actinomycetota</taxon>
        <taxon>Actinomycetes</taxon>
        <taxon>Kitasatosporales</taxon>
        <taxon>Streptomycetaceae</taxon>
        <taxon>Streptomyces</taxon>
    </lineage>
</organism>
<feature type="compositionally biased region" description="Low complexity" evidence="1">
    <location>
        <begin position="69"/>
        <end position="78"/>
    </location>
</feature>